<feature type="domain" description="ABC transmembrane type-1" evidence="5">
    <location>
        <begin position="9"/>
        <end position="112"/>
    </location>
</feature>
<organism evidence="6">
    <name type="scientific">marine metagenome</name>
    <dbReference type="NCBI Taxonomy" id="408172"/>
    <lineage>
        <taxon>unclassified sequences</taxon>
        <taxon>metagenomes</taxon>
        <taxon>ecological metagenomes</taxon>
    </lineage>
</organism>
<reference evidence="6" key="1">
    <citation type="submission" date="2018-05" db="EMBL/GenBank/DDBJ databases">
        <authorList>
            <person name="Lanie J.A."/>
            <person name="Ng W.-L."/>
            <person name="Kazmierczak K.M."/>
            <person name="Andrzejewski T.M."/>
            <person name="Davidsen T.M."/>
            <person name="Wayne K.J."/>
            <person name="Tettelin H."/>
            <person name="Glass J.I."/>
            <person name="Rusch D."/>
            <person name="Podicherti R."/>
            <person name="Tsui H.-C.T."/>
            <person name="Winkler M.E."/>
        </authorList>
    </citation>
    <scope>NUCLEOTIDE SEQUENCE</scope>
</reference>
<dbReference type="InterPro" id="IPR011527">
    <property type="entry name" value="ABC1_TM_dom"/>
</dbReference>
<evidence type="ECO:0000256" key="2">
    <source>
        <dbReference type="ARBA" id="ARBA00022989"/>
    </source>
</evidence>
<name>A0A381X4N0_9ZZZZ</name>
<protein>
    <recommendedName>
        <fullName evidence="5">ABC transmembrane type-1 domain-containing protein</fullName>
    </recommendedName>
</protein>
<evidence type="ECO:0000256" key="3">
    <source>
        <dbReference type="ARBA" id="ARBA00023136"/>
    </source>
</evidence>
<proteinExistence type="predicted"/>
<evidence type="ECO:0000313" key="6">
    <source>
        <dbReference type="EMBL" id="SVA59709.1"/>
    </source>
</evidence>
<dbReference type="GO" id="GO:0140359">
    <property type="term" value="F:ABC-type transporter activity"/>
    <property type="evidence" value="ECO:0007669"/>
    <property type="project" value="InterPro"/>
</dbReference>
<feature type="non-terminal residue" evidence="6">
    <location>
        <position position="112"/>
    </location>
</feature>
<dbReference type="AlphaFoldDB" id="A0A381X4N0"/>
<dbReference type="GO" id="GO:0005524">
    <property type="term" value="F:ATP binding"/>
    <property type="evidence" value="ECO:0007669"/>
    <property type="project" value="InterPro"/>
</dbReference>
<dbReference type="SUPFAM" id="SSF90123">
    <property type="entry name" value="ABC transporter transmembrane region"/>
    <property type="match status" value="1"/>
</dbReference>
<keyword evidence="2 4" id="KW-1133">Transmembrane helix</keyword>
<dbReference type="PROSITE" id="PS50929">
    <property type="entry name" value="ABC_TM1F"/>
    <property type="match status" value="1"/>
</dbReference>
<evidence type="ECO:0000256" key="4">
    <source>
        <dbReference type="SAM" id="Phobius"/>
    </source>
</evidence>
<evidence type="ECO:0000259" key="5">
    <source>
        <dbReference type="PROSITE" id="PS50929"/>
    </source>
</evidence>
<dbReference type="Gene3D" id="1.20.1560.10">
    <property type="entry name" value="ABC transporter type 1, transmembrane domain"/>
    <property type="match status" value="1"/>
</dbReference>
<keyword evidence="3 4" id="KW-0472">Membrane</keyword>
<accession>A0A381X4N0</accession>
<feature type="transmembrane region" description="Helical" evidence="4">
    <location>
        <begin position="55"/>
        <end position="77"/>
    </location>
</feature>
<evidence type="ECO:0000256" key="1">
    <source>
        <dbReference type="ARBA" id="ARBA00022692"/>
    </source>
</evidence>
<dbReference type="EMBL" id="UINC01013903">
    <property type="protein sequence ID" value="SVA59709.1"/>
    <property type="molecule type" value="Genomic_DNA"/>
</dbReference>
<sequence>MKAHRSTMWLATLFSVLNKIFDLAPPLLIGAAVDVVVMQEESVLSNYGYTDPKDQLIVLSILTVIIWVFESLFEYVYGVLWRNLAQTVQHEFRLDAYSHIQELEMSWFSDQS</sequence>
<gene>
    <name evidence="6" type="ORF">METZ01_LOCUS112563</name>
</gene>
<keyword evidence="1 4" id="KW-0812">Transmembrane</keyword>
<dbReference type="GO" id="GO:0016020">
    <property type="term" value="C:membrane"/>
    <property type="evidence" value="ECO:0007669"/>
    <property type="project" value="InterPro"/>
</dbReference>
<dbReference type="InterPro" id="IPR036640">
    <property type="entry name" value="ABC1_TM_sf"/>
</dbReference>
<dbReference type="Pfam" id="PF00664">
    <property type="entry name" value="ABC_membrane"/>
    <property type="match status" value="1"/>
</dbReference>